<evidence type="ECO:0000313" key="5">
    <source>
        <dbReference type="Proteomes" id="UP000532311"/>
    </source>
</evidence>
<gene>
    <name evidence="4" type="ORF">FGLOB1_6800</name>
</gene>
<evidence type="ECO:0000256" key="2">
    <source>
        <dbReference type="ARBA" id="ARBA00023002"/>
    </source>
</evidence>
<sequence>MAKRLVLAAPSGRLQLETYDPPDPGPTQIQVKVLATSLNHLDWKRIKKNLFIASFPHVLGMDIVGHVVDPGESQRFQEGDLIVSIGTLGYSDGCSYQTHALVQEDSCCKGANGGVVTSSNETTAQAQARGADYAFARSDPDLDTKIKSVAPDLHLAFDTVVTEETISQIVDCCQKPETVATAIKYTGAAIDGVKLNSVYSGEIMGKTIAGQPSVAGVELGRWLWGGLDNRLGSGQITP</sequence>
<accession>A0A8H6D8Q2</accession>
<organism evidence="4 5">
    <name type="scientific">Fusarium globosum</name>
    <dbReference type="NCBI Taxonomy" id="78864"/>
    <lineage>
        <taxon>Eukaryota</taxon>
        <taxon>Fungi</taxon>
        <taxon>Dikarya</taxon>
        <taxon>Ascomycota</taxon>
        <taxon>Pezizomycotina</taxon>
        <taxon>Sordariomycetes</taxon>
        <taxon>Hypocreomycetidae</taxon>
        <taxon>Hypocreales</taxon>
        <taxon>Nectriaceae</taxon>
        <taxon>Fusarium</taxon>
        <taxon>Fusarium fujikuroi species complex</taxon>
    </lineage>
</organism>
<name>A0A8H6D8Q2_9HYPO</name>
<dbReference type="Pfam" id="PF08240">
    <property type="entry name" value="ADH_N"/>
    <property type="match status" value="1"/>
</dbReference>
<evidence type="ECO:0000313" key="4">
    <source>
        <dbReference type="EMBL" id="KAF5707729.1"/>
    </source>
</evidence>
<dbReference type="InterPro" id="IPR047122">
    <property type="entry name" value="Trans-enoyl_RdTase-like"/>
</dbReference>
<feature type="domain" description="Alcohol dehydrogenase-like N-terminal" evidence="3">
    <location>
        <begin position="25"/>
        <end position="104"/>
    </location>
</feature>
<dbReference type="InterPro" id="IPR011032">
    <property type="entry name" value="GroES-like_sf"/>
</dbReference>
<dbReference type="Proteomes" id="UP000532311">
    <property type="component" value="Unassembled WGS sequence"/>
</dbReference>
<dbReference type="SUPFAM" id="SSF50129">
    <property type="entry name" value="GroES-like"/>
    <property type="match status" value="1"/>
</dbReference>
<comment type="caution">
    <text evidence="4">The sequence shown here is derived from an EMBL/GenBank/DDBJ whole genome shotgun (WGS) entry which is preliminary data.</text>
</comment>
<dbReference type="PANTHER" id="PTHR45348">
    <property type="entry name" value="HYPOTHETICAL OXIDOREDUCTASE (EUROFUNG)"/>
    <property type="match status" value="1"/>
</dbReference>
<keyword evidence="5" id="KW-1185">Reference proteome</keyword>
<dbReference type="GO" id="GO:0016651">
    <property type="term" value="F:oxidoreductase activity, acting on NAD(P)H"/>
    <property type="evidence" value="ECO:0007669"/>
    <property type="project" value="InterPro"/>
</dbReference>
<dbReference type="InterPro" id="IPR013154">
    <property type="entry name" value="ADH-like_N"/>
</dbReference>
<protein>
    <submittedName>
        <fullName evidence="4">NAD-dependent alcohol dehydrogenase</fullName>
    </submittedName>
</protein>
<dbReference type="Gene3D" id="3.90.180.10">
    <property type="entry name" value="Medium-chain alcohol dehydrogenases, catalytic domain"/>
    <property type="match status" value="1"/>
</dbReference>
<dbReference type="AlphaFoldDB" id="A0A8H6D8Q2"/>
<comment type="similarity">
    <text evidence="1">Belongs to the zinc-containing alcohol dehydrogenase family.</text>
</comment>
<dbReference type="PANTHER" id="PTHR45348:SF2">
    <property type="entry name" value="ZINC-TYPE ALCOHOL DEHYDROGENASE-LIKE PROTEIN C2E1P3.01"/>
    <property type="match status" value="1"/>
</dbReference>
<dbReference type="EMBL" id="JAAQPF010000286">
    <property type="protein sequence ID" value="KAF5707729.1"/>
    <property type="molecule type" value="Genomic_DNA"/>
</dbReference>
<dbReference type="Gene3D" id="3.40.50.720">
    <property type="entry name" value="NAD(P)-binding Rossmann-like Domain"/>
    <property type="match status" value="1"/>
</dbReference>
<reference evidence="4 5" key="1">
    <citation type="submission" date="2020-05" db="EMBL/GenBank/DDBJ databases">
        <title>Identification and distribution of gene clusters putatively required for synthesis of sphingolipid metabolism inhibitors in phylogenetically diverse species of the filamentous fungus Fusarium.</title>
        <authorList>
            <person name="Kim H.-S."/>
            <person name="Busman M."/>
            <person name="Brown D.W."/>
            <person name="Divon H."/>
            <person name="Uhlig S."/>
            <person name="Proctor R.H."/>
        </authorList>
    </citation>
    <scope>NUCLEOTIDE SEQUENCE [LARGE SCALE GENOMIC DNA]</scope>
    <source>
        <strain evidence="4 5">NRRL 26131</strain>
    </source>
</reference>
<proteinExistence type="inferred from homology"/>
<keyword evidence="2" id="KW-0560">Oxidoreductase</keyword>
<evidence type="ECO:0000259" key="3">
    <source>
        <dbReference type="Pfam" id="PF08240"/>
    </source>
</evidence>
<evidence type="ECO:0000256" key="1">
    <source>
        <dbReference type="ARBA" id="ARBA00008072"/>
    </source>
</evidence>